<gene>
    <name evidence="2" type="ORF">LCGC14_1036330</name>
</gene>
<evidence type="ECO:0000256" key="1">
    <source>
        <dbReference type="SAM" id="MobiDB-lite"/>
    </source>
</evidence>
<comment type="caution">
    <text evidence="2">The sequence shown here is derived from an EMBL/GenBank/DDBJ whole genome shotgun (WGS) entry which is preliminary data.</text>
</comment>
<dbReference type="EMBL" id="LAZR01004242">
    <property type="protein sequence ID" value="KKN10452.1"/>
    <property type="molecule type" value="Genomic_DNA"/>
</dbReference>
<reference evidence="2" key="1">
    <citation type="journal article" date="2015" name="Nature">
        <title>Complex archaea that bridge the gap between prokaryotes and eukaryotes.</title>
        <authorList>
            <person name="Spang A."/>
            <person name="Saw J.H."/>
            <person name="Jorgensen S.L."/>
            <person name="Zaremba-Niedzwiedzka K."/>
            <person name="Martijn J."/>
            <person name="Lind A.E."/>
            <person name="van Eijk R."/>
            <person name="Schleper C."/>
            <person name="Guy L."/>
            <person name="Ettema T.J."/>
        </authorList>
    </citation>
    <scope>NUCLEOTIDE SEQUENCE</scope>
</reference>
<dbReference type="AlphaFoldDB" id="A0A0F9NEP3"/>
<protein>
    <submittedName>
        <fullName evidence="2">Uncharacterized protein</fullName>
    </submittedName>
</protein>
<sequence length="142" mass="15180">MQEDFVFGALESLVETEEFTPGELLVVGAVIGAGFGCSETARNLLLQLCLFGDFSYDKYKEFVDMPSLVTILDDAESDTELGCILRGMGLGAGFSDSGCAFRAVASLSELAEVSYSSDGPREDYRGVVPSYLQDGDDTPEAC</sequence>
<name>A0A0F9NEP3_9ZZZZ</name>
<proteinExistence type="predicted"/>
<organism evidence="2">
    <name type="scientific">marine sediment metagenome</name>
    <dbReference type="NCBI Taxonomy" id="412755"/>
    <lineage>
        <taxon>unclassified sequences</taxon>
        <taxon>metagenomes</taxon>
        <taxon>ecological metagenomes</taxon>
    </lineage>
</organism>
<accession>A0A0F9NEP3</accession>
<feature type="region of interest" description="Disordered" evidence="1">
    <location>
        <begin position="117"/>
        <end position="142"/>
    </location>
</feature>
<evidence type="ECO:0000313" key="2">
    <source>
        <dbReference type="EMBL" id="KKN10452.1"/>
    </source>
</evidence>